<evidence type="ECO:0000313" key="6">
    <source>
        <dbReference type="EMBL" id="GLK68141.1"/>
    </source>
</evidence>
<dbReference type="InterPro" id="IPR006094">
    <property type="entry name" value="Oxid_FAD_bind_N"/>
</dbReference>
<dbReference type="PANTHER" id="PTHR43716:SF2">
    <property type="entry name" value="BLL6224 PROTEIN"/>
    <property type="match status" value="1"/>
</dbReference>
<evidence type="ECO:0000259" key="5">
    <source>
        <dbReference type="PROSITE" id="PS51387"/>
    </source>
</evidence>
<evidence type="ECO:0000256" key="4">
    <source>
        <dbReference type="ARBA" id="ARBA00022827"/>
    </source>
</evidence>
<dbReference type="GO" id="GO:0003824">
    <property type="term" value="F:catalytic activity"/>
    <property type="evidence" value="ECO:0007669"/>
    <property type="project" value="InterPro"/>
</dbReference>
<dbReference type="FunFam" id="1.10.45.10:FF:000001">
    <property type="entry name" value="D-lactate dehydrogenase mitochondrial"/>
    <property type="match status" value="1"/>
</dbReference>
<evidence type="ECO:0000256" key="1">
    <source>
        <dbReference type="ARBA" id="ARBA00001974"/>
    </source>
</evidence>
<comment type="caution">
    <text evidence="6">The sequence shown here is derived from an EMBL/GenBank/DDBJ whole genome shotgun (WGS) entry which is preliminary data.</text>
</comment>
<proteinExistence type="inferred from homology"/>
<dbReference type="InterPro" id="IPR016166">
    <property type="entry name" value="FAD-bd_PCMH"/>
</dbReference>
<protein>
    <submittedName>
        <fullName evidence="6">D-2-hydroxyacid dehydrogenase</fullName>
    </submittedName>
</protein>
<keyword evidence="7" id="KW-1185">Reference proteome</keyword>
<keyword evidence="4" id="KW-0274">FAD</keyword>
<dbReference type="GO" id="GO:0022904">
    <property type="term" value="P:respiratory electron transport chain"/>
    <property type="evidence" value="ECO:0007669"/>
    <property type="project" value="TreeGrafter"/>
</dbReference>
<dbReference type="InterPro" id="IPR016171">
    <property type="entry name" value="Vanillyl_alc_oxidase_C-sub2"/>
</dbReference>
<dbReference type="PANTHER" id="PTHR43716">
    <property type="entry name" value="D-2-HYDROXYGLUTARATE DEHYDROGENASE, MITOCHONDRIAL"/>
    <property type="match status" value="1"/>
</dbReference>
<dbReference type="Gene3D" id="3.30.465.10">
    <property type="match status" value="1"/>
</dbReference>
<evidence type="ECO:0000256" key="2">
    <source>
        <dbReference type="ARBA" id="ARBA00008000"/>
    </source>
</evidence>
<dbReference type="AlphaFoldDB" id="A0A9W6MVQ4"/>
<sequence>MTAPMSPEIVSRFAALVAPRDLLDAEESAPLLVEPRGLYHGRAGLVIRPRSTEEVAAIVRLAAETGTPVVPQGGNTGLVGGQTPDGSGSALVLSTSRLNRIREVDADENLMIVEAGVTLAAAQDAARNADRLFPLSLGSEGSCTVGGNIATNAGGVGVLAYGAMRDLVLGVEAVLPDGRIWSGLRRLRKDNTGYDLKHLFIGSEGTLGIVTAAVLKLFPAPREVATAFVGLASPDAALALFRLVRARAGSALTGCELIPRIGIDLTLKHLAGARDPLGEAHPWYVLIELSSPLQTGLATTLETELGEAFESGVIRDAAIAASVEQTEAFWRIRMGMSETQGREGGSIKHDVSVPLRRVPAFIAEATEAVERFEPGARVVAFGHLGDGNIHFNVSQPPGADKTAYLGRWSAMNEVVHAIVAAHGGSIAAEHGVGRLKRGLLSGVKSEVELDLMLTVKRAIDPAGLFNPGVLFEETPP</sequence>
<dbReference type="Gene3D" id="1.10.45.10">
    <property type="entry name" value="Vanillyl-alcohol Oxidase, Chain A, domain 4"/>
    <property type="match status" value="1"/>
</dbReference>
<dbReference type="Pfam" id="PF01565">
    <property type="entry name" value="FAD_binding_4"/>
    <property type="match status" value="1"/>
</dbReference>
<reference evidence="6" key="2">
    <citation type="submission" date="2023-01" db="EMBL/GenBank/DDBJ databases">
        <authorList>
            <person name="Sun Q."/>
            <person name="Evtushenko L."/>
        </authorList>
    </citation>
    <scope>NUCLEOTIDE SEQUENCE</scope>
    <source>
        <strain evidence="6">VKM B-2347</strain>
    </source>
</reference>
<dbReference type="SUPFAM" id="SSF56176">
    <property type="entry name" value="FAD-binding/transporter-associated domain-like"/>
    <property type="match status" value="1"/>
</dbReference>
<comment type="cofactor">
    <cofactor evidence="1">
        <name>FAD</name>
        <dbReference type="ChEBI" id="CHEBI:57692"/>
    </cofactor>
</comment>
<dbReference type="InterPro" id="IPR051264">
    <property type="entry name" value="FAD-oxidored/transferase_4"/>
</dbReference>
<dbReference type="Pfam" id="PF02913">
    <property type="entry name" value="FAD-oxidase_C"/>
    <property type="match status" value="1"/>
</dbReference>
<dbReference type="InterPro" id="IPR016169">
    <property type="entry name" value="FAD-bd_PCMH_sub2"/>
</dbReference>
<dbReference type="EMBL" id="BSFI01000007">
    <property type="protein sequence ID" value="GLK68141.1"/>
    <property type="molecule type" value="Genomic_DNA"/>
</dbReference>
<feature type="domain" description="FAD-binding PCMH-type" evidence="5">
    <location>
        <begin position="39"/>
        <end position="220"/>
    </location>
</feature>
<gene>
    <name evidence="6" type="ORF">GCM10008179_17790</name>
</gene>
<accession>A0A9W6MVQ4</accession>
<dbReference type="InterPro" id="IPR004113">
    <property type="entry name" value="FAD-bd_oxidored_4_C"/>
</dbReference>
<evidence type="ECO:0000256" key="3">
    <source>
        <dbReference type="ARBA" id="ARBA00022630"/>
    </source>
</evidence>
<evidence type="ECO:0000313" key="7">
    <source>
        <dbReference type="Proteomes" id="UP001143372"/>
    </source>
</evidence>
<keyword evidence="3" id="KW-0285">Flavoprotein</keyword>
<dbReference type="InterPro" id="IPR016164">
    <property type="entry name" value="FAD-linked_Oxase-like_C"/>
</dbReference>
<dbReference type="Gene3D" id="3.30.70.2190">
    <property type="match status" value="1"/>
</dbReference>
<dbReference type="InterPro" id="IPR036318">
    <property type="entry name" value="FAD-bd_PCMH-like_sf"/>
</dbReference>
<dbReference type="RefSeq" id="WP_271168367.1">
    <property type="nucleotide sequence ID" value="NZ_BSFI01000007.1"/>
</dbReference>
<name>A0A9W6MVQ4_9HYPH</name>
<dbReference type="GO" id="GO:0071949">
    <property type="term" value="F:FAD binding"/>
    <property type="evidence" value="ECO:0007669"/>
    <property type="project" value="InterPro"/>
</dbReference>
<reference evidence="6" key="1">
    <citation type="journal article" date="2014" name="Int. J. Syst. Evol. Microbiol.">
        <title>Complete genome sequence of Corynebacterium casei LMG S-19264T (=DSM 44701T), isolated from a smear-ripened cheese.</title>
        <authorList>
            <consortium name="US DOE Joint Genome Institute (JGI-PGF)"/>
            <person name="Walter F."/>
            <person name="Albersmeier A."/>
            <person name="Kalinowski J."/>
            <person name="Ruckert C."/>
        </authorList>
    </citation>
    <scope>NUCLEOTIDE SEQUENCE</scope>
    <source>
        <strain evidence="6">VKM B-2347</strain>
    </source>
</reference>
<comment type="similarity">
    <text evidence="2">Belongs to the FAD-binding oxidoreductase/transferase type 4 family.</text>
</comment>
<dbReference type="SUPFAM" id="SSF55103">
    <property type="entry name" value="FAD-linked oxidases, C-terminal domain"/>
    <property type="match status" value="1"/>
</dbReference>
<dbReference type="Gene3D" id="3.30.70.2740">
    <property type="match status" value="1"/>
</dbReference>
<dbReference type="InterPro" id="IPR016167">
    <property type="entry name" value="FAD-bd_PCMH_sub1"/>
</dbReference>
<organism evidence="6 7">
    <name type="scientific">Hansschlegelia plantiphila</name>
    <dbReference type="NCBI Taxonomy" id="374655"/>
    <lineage>
        <taxon>Bacteria</taxon>
        <taxon>Pseudomonadati</taxon>
        <taxon>Pseudomonadota</taxon>
        <taxon>Alphaproteobacteria</taxon>
        <taxon>Hyphomicrobiales</taxon>
        <taxon>Methylopilaceae</taxon>
        <taxon>Hansschlegelia</taxon>
    </lineage>
</organism>
<dbReference type="Proteomes" id="UP001143372">
    <property type="component" value="Unassembled WGS sequence"/>
</dbReference>
<dbReference type="PROSITE" id="PS51387">
    <property type="entry name" value="FAD_PCMH"/>
    <property type="match status" value="1"/>
</dbReference>
<dbReference type="Gene3D" id="3.30.43.10">
    <property type="entry name" value="Uridine Diphospho-n-acetylenolpyruvylglucosamine Reductase, domain 2"/>
    <property type="match status" value="1"/>
</dbReference>